<dbReference type="EMBL" id="CXPG01000012">
    <property type="protein sequence ID" value="CTQ31895.1"/>
    <property type="molecule type" value="Genomic_DNA"/>
</dbReference>
<dbReference type="Pfam" id="PF03445">
    <property type="entry name" value="DUF294"/>
    <property type="match status" value="1"/>
</dbReference>
<dbReference type="STRING" id="282197.SAMN04488517_11534"/>
<dbReference type="Pfam" id="PF10335">
    <property type="entry name" value="DUF294_C"/>
    <property type="match status" value="1"/>
</dbReference>
<gene>
    <name evidence="5" type="primary">hrp1_1</name>
    <name evidence="5" type="ORF">JAN5088_00654</name>
</gene>
<dbReference type="OrthoDB" id="9808528at2"/>
<accession>A0A0M6XP46</accession>
<feature type="domain" description="CBS" evidence="4">
    <location>
        <begin position="143"/>
        <end position="199"/>
    </location>
</feature>
<dbReference type="InterPro" id="IPR000644">
    <property type="entry name" value="CBS_dom"/>
</dbReference>
<evidence type="ECO:0000256" key="2">
    <source>
        <dbReference type="PROSITE-ProRule" id="PRU00703"/>
    </source>
</evidence>
<name>A0A0M6XP46_9RHOB</name>
<evidence type="ECO:0000313" key="5">
    <source>
        <dbReference type="EMBL" id="CTQ31895.1"/>
    </source>
</evidence>
<reference evidence="5 6" key="1">
    <citation type="submission" date="2015-07" db="EMBL/GenBank/DDBJ databases">
        <authorList>
            <person name="Noorani M."/>
        </authorList>
    </citation>
    <scope>NUCLEOTIDE SEQUENCE [LARGE SCALE GENOMIC DNA]</scope>
    <source>
        <strain evidence="5 6">CECT 5088</strain>
    </source>
</reference>
<dbReference type="Pfam" id="PF00571">
    <property type="entry name" value="CBS"/>
    <property type="match status" value="2"/>
</dbReference>
<dbReference type="InterPro" id="IPR046342">
    <property type="entry name" value="CBS_dom_sf"/>
</dbReference>
<dbReference type="InterPro" id="IPR018821">
    <property type="entry name" value="DUF294_put_nucleoTrafse_sb-bd"/>
</dbReference>
<dbReference type="AlphaFoldDB" id="A0A0M6XP46"/>
<dbReference type="Pfam" id="PF00027">
    <property type="entry name" value="cNMP_binding"/>
    <property type="match status" value="1"/>
</dbReference>
<evidence type="ECO:0000313" key="6">
    <source>
        <dbReference type="Proteomes" id="UP000048908"/>
    </source>
</evidence>
<feature type="domain" description="CBS" evidence="4">
    <location>
        <begin position="207"/>
        <end position="262"/>
    </location>
</feature>
<dbReference type="PROSITE" id="PS51371">
    <property type="entry name" value="CBS"/>
    <property type="match status" value="2"/>
</dbReference>
<feature type="domain" description="Cyclic nucleotide-binding" evidence="3">
    <location>
        <begin position="12"/>
        <end position="111"/>
    </location>
</feature>
<dbReference type="CDD" id="cd05401">
    <property type="entry name" value="NT_GlnE_GlnD_like"/>
    <property type="match status" value="1"/>
</dbReference>
<dbReference type="Proteomes" id="UP000048908">
    <property type="component" value="Unassembled WGS sequence"/>
</dbReference>
<dbReference type="InterPro" id="IPR000595">
    <property type="entry name" value="cNMP-bd_dom"/>
</dbReference>
<dbReference type="Gene3D" id="2.60.120.10">
    <property type="entry name" value="Jelly Rolls"/>
    <property type="match status" value="1"/>
</dbReference>
<dbReference type="PROSITE" id="PS50042">
    <property type="entry name" value="CNMP_BINDING_3"/>
    <property type="match status" value="1"/>
</dbReference>
<evidence type="ECO:0000256" key="1">
    <source>
        <dbReference type="ARBA" id="ARBA00023122"/>
    </source>
</evidence>
<dbReference type="InterPro" id="IPR005105">
    <property type="entry name" value="GlnD_Uridyltrans_N"/>
</dbReference>
<evidence type="ECO:0000259" key="3">
    <source>
        <dbReference type="PROSITE" id="PS50042"/>
    </source>
</evidence>
<dbReference type="SUPFAM" id="SSF51206">
    <property type="entry name" value="cAMP-binding domain-like"/>
    <property type="match status" value="1"/>
</dbReference>
<proteinExistence type="predicted"/>
<dbReference type="SUPFAM" id="SSF54631">
    <property type="entry name" value="CBS-domain pair"/>
    <property type="match status" value="1"/>
</dbReference>
<dbReference type="Gene3D" id="3.10.580.10">
    <property type="entry name" value="CBS-domain"/>
    <property type="match status" value="1"/>
</dbReference>
<keyword evidence="6" id="KW-1185">Reference proteome</keyword>
<keyword evidence="1 2" id="KW-0129">CBS domain</keyword>
<dbReference type="CDD" id="cd04587">
    <property type="entry name" value="CBS_pair_CAP-ED_NT_Pol-beta-like_DUF294_assoc"/>
    <property type="match status" value="1"/>
</dbReference>
<protein>
    <submittedName>
        <fullName evidence="5">Hypoxic response protein 1</fullName>
    </submittedName>
</protein>
<dbReference type="PANTHER" id="PTHR43080">
    <property type="entry name" value="CBS DOMAIN-CONTAINING PROTEIN CBSX3, MITOCHONDRIAL"/>
    <property type="match status" value="1"/>
</dbReference>
<dbReference type="InterPro" id="IPR014710">
    <property type="entry name" value="RmlC-like_jellyroll"/>
</dbReference>
<dbReference type="InterPro" id="IPR018490">
    <property type="entry name" value="cNMP-bd_dom_sf"/>
</dbReference>
<dbReference type="SMART" id="SM00116">
    <property type="entry name" value="CBS"/>
    <property type="match status" value="2"/>
</dbReference>
<dbReference type="InterPro" id="IPR051257">
    <property type="entry name" value="Diverse_CBS-Domain"/>
</dbReference>
<dbReference type="SMART" id="SM00100">
    <property type="entry name" value="cNMP"/>
    <property type="match status" value="1"/>
</dbReference>
<organism evidence="5 6">
    <name type="scientific">Jannaschia rubra</name>
    <dbReference type="NCBI Taxonomy" id="282197"/>
    <lineage>
        <taxon>Bacteria</taxon>
        <taxon>Pseudomonadati</taxon>
        <taxon>Pseudomonadota</taxon>
        <taxon>Alphaproteobacteria</taxon>
        <taxon>Rhodobacterales</taxon>
        <taxon>Roseobacteraceae</taxon>
        <taxon>Jannaschia</taxon>
    </lineage>
</organism>
<dbReference type="CDD" id="cd00038">
    <property type="entry name" value="CAP_ED"/>
    <property type="match status" value="1"/>
</dbReference>
<evidence type="ECO:0000259" key="4">
    <source>
        <dbReference type="PROSITE" id="PS51371"/>
    </source>
</evidence>
<sequence length="601" mass="65167">MTTAEFLALIHPWDRLPAETLDDVAAAFQTQTLASEQTIYRAGDTLDGLYVVRTGRVEVTDADGALLSSLGPRNTFGERGLMRDGRAVTSARAIDATELLMLPADRFRRLIDAEPGFRDFFSRTRAAALPRRSLAETRVADLMTAEPRTVAPDTTLAEAARIMRDGGFSSLMVADGGGLRGILTIRDISARVVAERMDPDAPVMRAMSADPVSLTPDAIGSDVLHLMMERGIGHVPIVGDGGLVGIVTQTDLTRFQAESSAEIIGDAAHAPDVDSLAAITHRIPRLLAQLVGAGTRHDVTTRLITDVADAVTRRLLALAEAELGPAPVPWLWLACGSQGRREQTGVSDQDNVLMLSDDARPEHDAWFSALARFVSDGLDSCGYVFCPGDMMATNPRWRQPLRVWRGYFQGWIARPDPMAQMLASVMFDLRPIGGDRSLFEGLEVETLEAASRNSIFVAHMVSNSLKHAPPLNIWRGLATGRSGEHRDRIDLKMNGVVPVTDLARIYALRGRLTAVNTRARIEAARDADIVSQSGGRDLLAAYDLIAQTRLDHQAAQVRHGSVPDNLMAPATLGAFERSHLRDAFVVVRTMQSAAAQGRGLP</sequence>
<dbReference type="GO" id="GO:0008773">
    <property type="term" value="F:[protein-PII] uridylyltransferase activity"/>
    <property type="evidence" value="ECO:0007669"/>
    <property type="project" value="InterPro"/>
</dbReference>
<dbReference type="RefSeq" id="WP_055681369.1">
    <property type="nucleotide sequence ID" value="NZ_CXPG01000012.1"/>
</dbReference>
<dbReference type="SUPFAM" id="SSF81301">
    <property type="entry name" value="Nucleotidyltransferase"/>
    <property type="match status" value="1"/>
</dbReference>
<dbReference type="InterPro" id="IPR043519">
    <property type="entry name" value="NT_sf"/>
</dbReference>
<dbReference type="PANTHER" id="PTHR43080:SF2">
    <property type="entry name" value="CBS DOMAIN-CONTAINING PROTEIN"/>
    <property type="match status" value="1"/>
</dbReference>